<dbReference type="STRING" id="1159017.SAMN02927930_00080"/>
<dbReference type="InterPro" id="IPR010119">
    <property type="entry name" value="Gluconeogen_factor"/>
</dbReference>
<dbReference type="InterPro" id="IPR002882">
    <property type="entry name" value="CofD"/>
</dbReference>
<dbReference type="CDD" id="cd07187">
    <property type="entry name" value="YvcK_like"/>
    <property type="match status" value="1"/>
</dbReference>
<dbReference type="OrthoDB" id="5413830at2"/>
<reference evidence="4" key="1">
    <citation type="submission" date="2016-10" db="EMBL/GenBank/DDBJ databases">
        <authorList>
            <person name="Varghese N."/>
            <person name="Submissions S."/>
        </authorList>
    </citation>
    <scope>NUCLEOTIDE SEQUENCE [LARGE SCALE GENOMIC DNA]</scope>
    <source>
        <strain evidence="4">CGMCC 1.10824</strain>
    </source>
</reference>
<comment type="similarity">
    <text evidence="2">Belongs to the gluconeogenesis factor family.</text>
</comment>
<accession>A0A1G6A232</accession>
<keyword evidence="1 2" id="KW-0963">Cytoplasm</keyword>
<dbReference type="Gene3D" id="3.40.50.10680">
    <property type="entry name" value="CofD-like domains"/>
    <property type="match status" value="1"/>
</dbReference>
<dbReference type="PANTHER" id="PTHR30135">
    <property type="entry name" value="UNCHARACTERIZED PROTEIN YVCK-RELATED"/>
    <property type="match status" value="1"/>
</dbReference>
<gene>
    <name evidence="3" type="ORF">SAMN02927930_00080</name>
</gene>
<dbReference type="EMBL" id="FMXN01000001">
    <property type="protein sequence ID" value="SDB02445.1"/>
    <property type="molecule type" value="Genomic_DNA"/>
</dbReference>
<dbReference type="NCBIfam" id="TIGR01826">
    <property type="entry name" value="CofD_related"/>
    <property type="match status" value="1"/>
</dbReference>
<dbReference type="AlphaFoldDB" id="A0A1G6A232"/>
<evidence type="ECO:0000313" key="3">
    <source>
        <dbReference type="EMBL" id="SDB02445.1"/>
    </source>
</evidence>
<protein>
    <recommendedName>
        <fullName evidence="2">Putative gluconeogenesis factor</fullName>
    </recommendedName>
</protein>
<name>A0A1G6A232_9GAMM</name>
<evidence type="ECO:0000256" key="2">
    <source>
        <dbReference type="HAMAP-Rule" id="MF_00973"/>
    </source>
</evidence>
<evidence type="ECO:0000313" key="4">
    <source>
        <dbReference type="Proteomes" id="UP000199626"/>
    </source>
</evidence>
<dbReference type="PANTHER" id="PTHR30135:SF3">
    <property type="entry name" value="GLUCONEOGENESIS FACTOR-RELATED"/>
    <property type="match status" value="1"/>
</dbReference>
<dbReference type="RefSeq" id="WP_092590605.1">
    <property type="nucleotide sequence ID" value="NZ_FMXN01000001.1"/>
</dbReference>
<comment type="function">
    <text evidence="2">Required for morphogenesis under gluconeogenic growth conditions.</text>
</comment>
<dbReference type="GO" id="GO:0008360">
    <property type="term" value="P:regulation of cell shape"/>
    <property type="evidence" value="ECO:0007669"/>
    <property type="project" value="UniProtKB-UniRule"/>
</dbReference>
<keyword evidence="4" id="KW-1185">Reference proteome</keyword>
<dbReference type="InterPro" id="IPR038136">
    <property type="entry name" value="CofD-like_dom_sf"/>
</dbReference>
<dbReference type="HAMAP" id="MF_00973">
    <property type="entry name" value="Gluconeogen_factor"/>
    <property type="match status" value="1"/>
</dbReference>
<comment type="subcellular location">
    <subcellularLocation>
        <location evidence="2">Cytoplasm</location>
    </subcellularLocation>
</comment>
<dbReference type="SUPFAM" id="SSF142338">
    <property type="entry name" value="CofD-like"/>
    <property type="match status" value="1"/>
</dbReference>
<evidence type="ECO:0000256" key="1">
    <source>
        <dbReference type="ARBA" id="ARBA00022490"/>
    </source>
</evidence>
<dbReference type="GO" id="GO:0005737">
    <property type="term" value="C:cytoplasm"/>
    <property type="evidence" value="ECO:0007669"/>
    <property type="project" value="UniProtKB-SubCell"/>
</dbReference>
<organism evidence="3 4">
    <name type="scientific">Pseudidiomarina indica</name>
    <dbReference type="NCBI Taxonomy" id="1159017"/>
    <lineage>
        <taxon>Bacteria</taxon>
        <taxon>Pseudomonadati</taxon>
        <taxon>Pseudomonadota</taxon>
        <taxon>Gammaproteobacteria</taxon>
        <taxon>Alteromonadales</taxon>
        <taxon>Idiomarinaceae</taxon>
        <taxon>Pseudidiomarina</taxon>
    </lineage>
</organism>
<dbReference type="GO" id="GO:0043743">
    <property type="term" value="F:LPPG:FO 2-phospho-L-lactate transferase activity"/>
    <property type="evidence" value="ECO:0007669"/>
    <property type="project" value="InterPro"/>
</dbReference>
<dbReference type="Pfam" id="PF01933">
    <property type="entry name" value="CofD"/>
    <property type="match status" value="1"/>
</dbReference>
<proteinExistence type="inferred from homology"/>
<sequence>MNLNTLPVTAALPATDAISQLKCVTAIGGGHGLGRVLSTLSFLERRLIGIVATTDDGGASGLLRRNHDCIAWGDIRNCLTQLAQQPLAADVLNFRFDSNHELKGHNLGNLILYTLDKISARPLESIQLLSRFLNINTRILPMSETPVDLVASTHEGLECFGELHVDRLLKMPRKLTLSHHVTPPPEALNHLRRSDLIILGPGSFLTSIMPPLLVANFAQAIKESKAPVLFIDNLVPEHSPAGELSLAERLQWMRDLFQLDLVDAAISQSPQPQLEIPVFLYQANNLSTPHHHDPEALLASINAAVSHFY</sequence>
<dbReference type="Proteomes" id="UP000199626">
    <property type="component" value="Unassembled WGS sequence"/>
</dbReference>